<evidence type="ECO:0000313" key="2">
    <source>
        <dbReference type="Proteomes" id="UP000295499"/>
    </source>
</evidence>
<organism evidence="1 2">
    <name type="scientific">Pedobacter duraquae</name>
    <dbReference type="NCBI Taxonomy" id="425511"/>
    <lineage>
        <taxon>Bacteria</taxon>
        <taxon>Pseudomonadati</taxon>
        <taxon>Bacteroidota</taxon>
        <taxon>Sphingobacteriia</taxon>
        <taxon>Sphingobacteriales</taxon>
        <taxon>Sphingobacteriaceae</taxon>
        <taxon>Pedobacter</taxon>
    </lineage>
</organism>
<dbReference type="EMBL" id="SNWM01000002">
    <property type="protein sequence ID" value="TDO22655.1"/>
    <property type="molecule type" value="Genomic_DNA"/>
</dbReference>
<proteinExistence type="predicted"/>
<keyword evidence="2" id="KW-1185">Reference proteome</keyword>
<accession>A0A4R6IL27</accession>
<dbReference type="OrthoDB" id="769637at2"/>
<sequence length="230" mass="26201">MKKLVLICLACLSCKEIPKKKEVKAITPNVSTQIKAAQSVTGLQDSSITEEEFLQAFSAYQNPFTPDSAKFSSIHGKTSLPLKSGVHVFTNNNGVPYDENIEIYKYRGQFESVKSYLVEVHLYEDNFFLLINKNSGNIDTLNGFPYFSADHRRIFSSQYNPYETYDDMPPPTQDAELYMVNSTGVKQVTRRPFKFFINGACWKDNNTLYLKTSSDQGSTDFTYRILVVKQ</sequence>
<reference evidence="1 2" key="1">
    <citation type="submission" date="2019-03" db="EMBL/GenBank/DDBJ databases">
        <title>Genomic Encyclopedia of Archaeal and Bacterial Type Strains, Phase II (KMG-II): from individual species to whole genera.</title>
        <authorList>
            <person name="Goeker M."/>
        </authorList>
    </citation>
    <scope>NUCLEOTIDE SEQUENCE [LARGE SCALE GENOMIC DNA]</scope>
    <source>
        <strain evidence="1 2">DSM 19034</strain>
    </source>
</reference>
<dbReference type="AlphaFoldDB" id="A0A4R6IL27"/>
<comment type="caution">
    <text evidence="1">The sequence shown here is derived from an EMBL/GenBank/DDBJ whole genome shotgun (WGS) entry which is preliminary data.</text>
</comment>
<gene>
    <name evidence="1" type="ORF">CLV32_1635</name>
</gene>
<evidence type="ECO:0000313" key="1">
    <source>
        <dbReference type="EMBL" id="TDO22655.1"/>
    </source>
</evidence>
<dbReference type="RefSeq" id="WP_133554201.1">
    <property type="nucleotide sequence ID" value="NZ_SNWM01000002.1"/>
</dbReference>
<protein>
    <submittedName>
        <fullName evidence="1">Uncharacterized protein</fullName>
    </submittedName>
</protein>
<dbReference type="Proteomes" id="UP000295499">
    <property type="component" value="Unassembled WGS sequence"/>
</dbReference>
<name>A0A4R6IL27_9SPHI</name>